<feature type="compositionally biased region" description="Low complexity" evidence="11">
    <location>
        <begin position="994"/>
        <end position="1009"/>
    </location>
</feature>
<feature type="compositionally biased region" description="Polar residues" evidence="11">
    <location>
        <begin position="97"/>
        <end position="110"/>
    </location>
</feature>
<dbReference type="InterPro" id="IPR013625">
    <property type="entry name" value="PTB"/>
</dbReference>
<keyword evidence="8" id="KW-0965">Cell junction</keyword>
<dbReference type="Gene3D" id="3.30.60.20">
    <property type="match status" value="1"/>
</dbReference>
<feature type="region of interest" description="Disordered" evidence="11">
    <location>
        <begin position="896"/>
        <end position="1018"/>
    </location>
</feature>
<feature type="region of interest" description="Disordered" evidence="11">
    <location>
        <begin position="733"/>
        <end position="832"/>
    </location>
</feature>
<dbReference type="Pfam" id="PF00017">
    <property type="entry name" value="SH2"/>
    <property type="match status" value="1"/>
</dbReference>
<dbReference type="SUPFAM" id="SSF55550">
    <property type="entry name" value="SH2 domain"/>
    <property type="match status" value="1"/>
</dbReference>
<evidence type="ECO:0000256" key="11">
    <source>
        <dbReference type="SAM" id="MobiDB-lite"/>
    </source>
</evidence>
<dbReference type="InterPro" id="IPR029023">
    <property type="entry name" value="Tensin_phosphatase"/>
</dbReference>
<dbReference type="InterPro" id="IPR046349">
    <property type="entry name" value="C1-like_sf"/>
</dbReference>
<feature type="compositionally biased region" description="Polar residues" evidence="11">
    <location>
        <begin position="736"/>
        <end position="772"/>
    </location>
</feature>
<feature type="region of interest" description="Disordered" evidence="11">
    <location>
        <begin position="1245"/>
        <end position="1424"/>
    </location>
</feature>
<evidence type="ECO:0000256" key="3">
    <source>
        <dbReference type="ARBA" id="ARBA00022553"/>
    </source>
</evidence>
<feature type="region of interest" description="Disordered" evidence="11">
    <location>
        <begin position="97"/>
        <end position="136"/>
    </location>
</feature>
<dbReference type="SMART" id="SM00404">
    <property type="entry name" value="PTPc_motif"/>
    <property type="match status" value="1"/>
</dbReference>
<evidence type="ECO:0000256" key="4">
    <source>
        <dbReference type="ARBA" id="ARBA00022723"/>
    </source>
</evidence>
<feature type="region of interest" description="Disordered" evidence="11">
    <location>
        <begin position="854"/>
        <end position="874"/>
    </location>
</feature>
<evidence type="ECO:0008006" key="18">
    <source>
        <dbReference type="Google" id="ProtNLM"/>
    </source>
</evidence>
<dbReference type="InterPro" id="IPR035012">
    <property type="entry name" value="Tensin-like_SH2"/>
</dbReference>
<feature type="compositionally biased region" description="Polar residues" evidence="11">
    <location>
        <begin position="1406"/>
        <end position="1424"/>
    </location>
</feature>
<keyword evidence="5" id="KW-0378">Hydrolase</keyword>
<dbReference type="InterPro" id="IPR036860">
    <property type="entry name" value="SH2_dom_sf"/>
</dbReference>
<dbReference type="PANTHER" id="PTHR45734">
    <property type="entry name" value="TENSIN"/>
    <property type="match status" value="1"/>
</dbReference>
<keyword evidence="6" id="KW-0862">Zinc</keyword>
<dbReference type="FunFam" id="3.90.190.10:FF:000010">
    <property type="entry name" value="tensin-1 isoform X2"/>
    <property type="match status" value="1"/>
</dbReference>
<dbReference type="InterPro" id="IPR035892">
    <property type="entry name" value="C2_domain_sf"/>
</dbReference>
<evidence type="ECO:0000259" key="13">
    <source>
        <dbReference type="PROSITE" id="PS50081"/>
    </source>
</evidence>
<feature type="region of interest" description="Disordered" evidence="11">
    <location>
        <begin position="565"/>
        <end position="610"/>
    </location>
</feature>
<proteinExistence type="inferred from homology"/>
<feature type="domain" description="C2 tensin-type" evidence="15">
    <location>
        <begin position="321"/>
        <end position="447"/>
    </location>
</feature>
<feature type="domain" description="Phosphatase tensin-type" evidence="14">
    <location>
        <begin position="144"/>
        <end position="316"/>
    </location>
</feature>
<dbReference type="GO" id="GO:0004721">
    <property type="term" value="F:phosphoprotein phosphatase activity"/>
    <property type="evidence" value="ECO:0007669"/>
    <property type="project" value="UniProtKB-KW"/>
</dbReference>
<evidence type="ECO:0000259" key="14">
    <source>
        <dbReference type="PROSITE" id="PS51181"/>
    </source>
</evidence>
<keyword evidence="3" id="KW-0597">Phosphoprotein</keyword>
<dbReference type="CDD" id="cd09927">
    <property type="entry name" value="SH2_Tensin_like"/>
    <property type="match status" value="1"/>
</dbReference>
<dbReference type="InterPro" id="IPR002219">
    <property type="entry name" value="PKC_DAG/PE"/>
</dbReference>
<dbReference type="InterPro" id="IPR000980">
    <property type="entry name" value="SH2"/>
</dbReference>
<evidence type="ECO:0000259" key="15">
    <source>
        <dbReference type="PROSITE" id="PS51182"/>
    </source>
</evidence>
<dbReference type="PROSITE" id="PS50001">
    <property type="entry name" value="SH2"/>
    <property type="match status" value="1"/>
</dbReference>
<feature type="compositionally biased region" description="Polar residues" evidence="11">
    <location>
        <begin position="596"/>
        <end position="605"/>
    </location>
</feature>
<reference evidence="16 17" key="1">
    <citation type="submission" date="2024-06" db="EMBL/GenBank/DDBJ databases">
        <authorList>
            <person name="Pan Q."/>
            <person name="Wen M."/>
            <person name="Jouanno E."/>
            <person name="Zahm M."/>
            <person name="Klopp C."/>
            <person name="Cabau C."/>
            <person name="Louis A."/>
            <person name="Berthelot C."/>
            <person name="Parey E."/>
            <person name="Roest Crollius H."/>
            <person name="Montfort J."/>
            <person name="Robinson-Rechavi M."/>
            <person name="Bouchez O."/>
            <person name="Lampietro C."/>
            <person name="Lopez Roques C."/>
            <person name="Donnadieu C."/>
            <person name="Postlethwait J."/>
            <person name="Bobe J."/>
            <person name="Verreycken H."/>
            <person name="Guiguen Y."/>
        </authorList>
    </citation>
    <scope>NUCLEOTIDE SEQUENCE [LARGE SCALE GENOMIC DNA]</scope>
    <source>
        <strain evidence="16">Up_M1</strain>
        <tissue evidence="16">Testis</tissue>
    </source>
</reference>
<comment type="subcellular location">
    <subcellularLocation>
        <location evidence="1">Cell junction</location>
        <location evidence="1">Focal adhesion</location>
    </subcellularLocation>
</comment>
<gene>
    <name evidence="16" type="ORF">UPYG_G00022380</name>
</gene>
<dbReference type="FunFam" id="3.30.505.10:FF:000002">
    <property type="entry name" value="Tensin 1"/>
    <property type="match status" value="1"/>
</dbReference>
<dbReference type="FunFam" id="2.60.40.1110:FF:000002">
    <property type="entry name" value="tensin-1 isoform X2"/>
    <property type="match status" value="1"/>
</dbReference>
<dbReference type="SMART" id="SM00462">
    <property type="entry name" value="PTB"/>
    <property type="match status" value="1"/>
</dbReference>
<sequence>MARLNWCLAAVISWGKFLFACFFPLRGSKQDQPEELESVHTHTFKLKPFKKVKSCDVCQQAITKEGLICKVCKLGIHKKCEVKVLADACVAPTGSPNKPKSLASLNSRPATPQLPLKHVETPGTPRSCKSEQTRRRSSRSISLLQAMEENYEVDLVYITERIISVSFPSGAEEHSYASNIKEVASMLASKHGEHYLLLNLSERRNDITKLNPKVLDFGWPDHHAPALDKICSMCKAMDTWLNADQHHVVVLHNKGNRGRTGVVVAAFMHYSNISASADQALDRFAMRRFYQDKALPVGQPSQRRYVRYFSGLLSGHIKINNKPLFLHHVIMHGIPNFESKGGCRPFLKIYQAMQPVYTSGIYNVQGDSHTSICITIEPGLLLKGDILLKCYHKRFRSPSRDVVFRVQFHTCAIHDLGVVFGKNELDETFKDERFPEYGKVEFVFSFGPEKIKGMGHLENGPQVSVDYNTQDPLIRWDSYENFNRSCEDTGDDVVHTQGPLDGSLYARVRKKDSLEGVVTINGLPVLDHSLTNADHALQHPDHTLPTSDHTLPVVGHASLPTVDHALSVSSDSGNSTASIKTDRTDDHSHSLHGAVNANQNHNTPSHPLLSPQEKRELDQLLTGLETPMLQRQSYLATSTSPGGGVRHLVPAQVHVNGHTRLIAAPSVEERETDILDDELPISQEGNSVDSLGTLSSLDGQATPAELYYQSETPGNRQNDGPYLEKLQEMPVHRVRTSTSAQERIMESSSPQEDVYSPNSFQNGSMHRSQSFGTPEPGGPKMPRAPERSTSSRDAVQRGLSAWHQYSLPDDPFGPPLQSTHSLPHFPPSASQHDIERSIEALNMLMLDLDPHTGQVPKSYSAPSGDNGIGGTAQVPFSQSLARPSYQADSAIRGSNGNYNAFGQPARSTVGRVSTSPVQSPVAESPLSYASPRSTSYHTNNTPTHTPEPYHSRPAQGPASPLYPSDPSPTFGQLQLKPLNSYPGGRGPSRSPDVQGGSPYPGYSTSSSPQPKEPEPEEENFNLEGLVAQRIAEYNARIRGISDSIATSPQPDRRRSYSFSGIRSRGISPEEAQETVRRRTTSEGHYQSGHEDTPAHTGAPVRSPVHSADFHIHNPGGRSREGPVHSYREACDDDDDVDGVSPTFSSGGEAYPLTPAFPVSPQTPYFNMSRSPPGLANTPLSALELKTHNPSDMIHCGSDSESLSDGEQVGGYGGHPFNAPVSSSSPIHSPDGMRMCYSIRNMADSGFISHPSESTQHTPVSSRGPPSPEGSQVSVVGPLHTVPGSPNTLHRTVATNTPPSPALQRRLGNQPGPGQARHPSPSNGNREHVPGSPVIPPRGSRTSAAVPPSPLMGRHQMASSSDNSDDRQGAPPTPSFPVSPQPLLPEKRRMPSGEKPNGGLSYGTVDGKNTTPTSTTSGAPIVSSSHTLPDLSKFSIYDQSPDIRLNVKFVQDTSKFWYKPDISREQAISVLRDREPGAFVIRDSHSFKGAYGLAMKVACPPPTAQANKKVGDVTSELVRHFLIETSPKGVRLKGCPNEPYFGCLSALVYQHSMTPLALPCKLMIPTKDPNEEALELALELAPPTDTVAELVKQGAVAEQKVPEESHACNVLYINSVDMESLTGPQAIAKAISETLSVNPLPAATTVHFKVSSQGITLTDSQRKIFFRRHYPINTVTYCDIDPQDRKWSKEGGGTAKLFGFVARKQGSTTDNVSHLFAELDLDQPASAIASFVSKAMKR</sequence>
<dbReference type="SUPFAM" id="SSF52799">
    <property type="entry name" value="(Phosphotyrosine protein) phosphatases II"/>
    <property type="match status" value="1"/>
</dbReference>
<dbReference type="InterPro" id="IPR011993">
    <property type="entry name" value="PH-like_dom_sf"/>
</dbReference>
<dbReference type="GO" id="GO:0046872">
    <property type="term" value="F:metal ion binding"/>
    <property type="evidence" value="ECO:0007669"/>
    <property type="project" value="UniProtKB-KW"/>
</dbReference>
<dbReference type="CDD" id="cd20888">
    <property type="entry name" value="C1_TNS1_v"/>
    <property type="match status" value="1"/>
</dbReference>
<dbReference type="Gene3D" id="2.60.40.1110">
    <property type="match status" value="1"/>
</dbReference>
<dbReference type="PANTHER" id="PTHR45734:SF3">
    <property type="entry name" value="TENSIN-1"/>
    <property type="match status" value="1"/>
</dbReference>
<feature type="compositionally biased region" description="Basic and acidic residues" evidence="11">
    <location>
        <begin position="1107"/>
        <end position="1129"/>
    </location>
</feature>
<feature type="compositionally biased region" description="Basic and acidic residues" evidence="11">
    <location>
        <begin position="1073"/>
        <end position="1093"/>
    </location>
</feature>
<dbReference type="Proteomes" id="UP001557470">
    <property type="component" value="Unassembled WGS sequence"/>
</dbReference>
<dbReference type="PROSITE" id="PS50081">
    <property type="entry name" value="ZF_DAG_PE_2"/>
    <property type="match status" value="1"/>
</dbReference>
<dbReference type="InterPro" id="IPR014020">
    <property type="entry name" value="Tensin_C2-dom"/>
</dbReference>
<evidence type="ECO:0000256" key="1">
    <source>
        <dbReference type="ARBA" id="ARBA00004246"/>
    </source>
</evidence>
<accession>A0ABD0XL19</accession>
<evidence type="ECO:0000256" key="7">
    <source>
        <dbReference type="ARBA" id="ARBA00022912"/>
    </source>
</evidence>
<dbReference type="Pfam" id="PF00130">
    <property type="entry name" value="C1_1"/>
    <property type="match status" value="1"/>
</dbReference>
<dbReference type="InterPro" id="IPR033929">
    <property type="entry name" value="Tensin_PTB"/>
</dbReference>
<comment type="caution">
    <text evidence="16">The sequence shown here is derived from an EMBL/GenBank/DDBJ whole genome shotgun (WGS) entry which is preliminary data.</text>
</comment>
<dbReference type="SMART" id="SM00109">
    <property type="entry name" value="C1"/>
    <property type="match status" value="1"/>
</dbReference>
<dbReference type="FunFam" id="2.30.29.30:FF:000039">
    <property type="entry name" value="Tensin 1"/>
    <property type="match status" value="1"/>
</dbReference>
<protein>
    <recommendedName>
        <fullName evidence="18">Tensin 1</fullName>
    </recommendedName>
</protein>
<feature type="compositionally biased region" description="Pro residues" evidence="11">
    <location>
        <begin position="1370"/>
        <end position="1382"/>
    </location>
</feature>
<evidence type="ECO:0000259" key="12">
    <source>
        <dbReference type="PROSITE" id="PS50001"/>
    </source>
</evidence>
<dbReference type="SUPFAM" id="SSF57889">
    <property type="entry name" value="Cysteine-rich domain"/>
    <property type="match status" value="1"/>
</dbReference>
<dbReference type="PROSITE" id="PS00479">
    <property type="entry name" value="ZF_DAG_PE_1"/>
    <property type="match status" value="1"/>
</dbReference>
<feature type="compositionally biased region" description="Polar residues" evidence="11">
    <location>
        <begin position="1250"/>
        <end position="1260"/>
    </location>
</feature>
<dbReference type="InterPro" id="IPR051484">
    <property type="entry name" value="Tensin_PTEN_phosphatase"/>
</dbReference>
<dbReference type="Pfam" id="PF10409">
    <property type="entry name" value="PTEN_C2"/>
    <property type="match status" value="1"/>
</dbReference>
<feature type="domain" description="Phorbol-ester/DAG-type" evidence="13">
    <location>
        <begin position="41"/>
        <end position="89"/>
    </location>
</feature>
<evidence type="ECO:0000313" key="16">
    <source>
        <dbReference type="EMBL" id="KAL1022118.1"/>
    </source>
</evidence>
<dbReference type="InterPro" id="IPR006020">
    <property type="entry name" value="PTB/PI_dom"/>
</dbReference>
<evidence type="ECO:0000256" key="5">
    <source>
        <dbReference type="ARBA" id="ARBA00022801"/>
    </source>
</evidence>
<keyword evidence="7" id="KW-0904">Protein phosphatase</keyword>
<dbReference type="Gene3D" id="2.30.29.30">
    <property type="entry name" value="Pleckstrin-homology domain (PH domain)/Phosphotyrosine-binding domain (PTB)"/>
    <property type="match status" value="1"/>
</dbReference>
<keyword evidence="4" id="KW-0479">Metal-binding</keyword>
<comment type="similarity">
    <text evidence="2">Belongs to the PTEN phosphatase protein family.</text>
</comment>
<organism evidence="16 17">
    <name type="scientific">Umbra pygmaea</name>
    <name type="common">Eastern mudminnow</name>
    <dbReference type="NCBI Taxonomy" id="75934"/>
    <lineage>
        <taxon>Eukaryota</taxon>
        <taxon>Metazoa</taxon>
        <taxon>Chordata</taxon>
        <taxon>Craniata</taxon>
        <taxon>Vertebrata</taxon>
        <taxon>Euteleostomi</taxon>
        <taxon>Actinopterygii</taxon>
        <taxon>Neopterygii</taxon>
        <taxon>Teleostei</taxon>
        <taxon>Protacanthopterygii</taxon>
        <taxon>Esociformes</taxon>
        <taxon>Umbridae</taxon>
        <taxon>Umbra</taxon>
    </lineage>
</organism>
<dbReference type="SUPFAM" id="SSF49562">
    <property type="entry name" value="C2 domain (Calcium/lipid-binding domain, CaLB)"/>
    <property type="match status" value="1"/>
</dbReference>
<dbReference type="Pfam" id="PF08416">
    <property type="entry name" value="PTB"/>
    <property type="match status" value="1"/>
</dbReference>
<evidence type="ECO:0000313" key="17">
    <source>
        <dbReference type="Proteomes" id="UP001557470"/>
    </source>
</evidence>
<dbReference type="InterPro" id="IPR003595">
    <property type="entry name" value="Tyr_Pase_cat"/>
</dbReference>
<feature type="compositionally biased region" description="Basic and acidic residues" evidence="11">
    <location>
        <begin position="580"/>
        <end position="589"/>
    </location>
</feature>
<dbReference type="PROSITE" id="PS51182">
    <property type="entry name" value="C2_TENSIN"/>
    <property type="match status" value="1"/>
</dbReference>
<feature type="compositionally biased region" description="Polar residues" evidence="11">
    <location>
        <begin position="1283"/>
        <end position="1296"/>
    </location>
</feature>
<dbReference type="EMBL" id="JAGEUA010000001">
    <property type="protein sequence ID" value="KAL1022118.1"/>
    <property type="molecule type" value="Genomic_DNA"/>
</dbReference>
<keyword evidence="9 10" id="KW-0727">SH2 domain</keyword>
<feature type="compositionally biased region" description="Polar residues" evidence="11">
    <location>
        <begin position="567"/>
        <end position="579"/>
    </location>
</feature>
<evidence type="ECO:0000256" key="2">
    <source>
        <dbReference type="ARBA" id="ARBA00007881"/>
    </source>
</evidence>
<dbReference type="SUPFAM" id="SSF50729">
    <property type="entry name" value="PH domain-like"/>
    <property type="match status" value="1"/>
</dbReference>
<dbReference type="CDD" id="cd01213">
    <property type="entry name" value="PTB_tensin"/>
    <property type="match status" value="1"/>
</dbReference>
<dbReference type="Gene3D" id="3.90.190.10">
    <property type="entry name" value="Protein tyrosine phosphatase superfamily"/>
    <property type="match status" value="1"/>
</dbReference>
<feature type="compositionally biased region" description="Low complexity" evidence="11">
    <location>
        <begin position="933"/>
        <end position="948"/>
    </location>
</feature>
<name>A0ABD0XL19_UMBPY</name>
<dbReference type="Gene3D" id="3.30.505.10">
    <property type="entry name" value="SH2 domain"/>
    <property type="match status" value="1"/>
</dbReference>
<feature type="domain" description="SH2" evidence="12">
    <location>
        <begin position="1456"/>
        <end position="1565"/>
    </location>
</feature>
<dbReference type="InterPro" id="IPR029021">
    <property type="entry name" value="Prot-tyrosine_phosphatase-like"/>
</dbReference>
<keyword evidence="17" id="KW-1185">Reference proteome</keyword>
<evidence type="ECO:0000256" key="9">
    <source>
        <dbReference type="ARBA" id="ARBA00022999"/>
    </source>
</evidence>
<evidence type="ECO:0000256" key="10">
    <source>
        <dbReference type="PROSITE-ProRule" id="PRU00191"/>
    </source>
</evidence>
<dbReference type="SMART" id="SM00252">
    <property type="entry name" value="SH2"/>
    <property type="match status" value="1"/>
</dbReference>
<dbReference type="GO" id="GO:0005925">
    <property type="term" value="C:focal adhesion"/>
    <property type="evidence" value="ECO:0007669"/>
    <property type="project" value="UniProtKB-SubCell"/>
</dbReference>
<dbReference type="PROSITE" id="PS51181">
    <property type="entry name" value="PPASE_TENSIN"/>
    <property type="match status" value="1"/>
</dbReference>
<evidence type="ECO:0000256" key="8">
    <source>
        <dbReference type="ARBA" id="ARBA00022949"/>
    </source>
</evidence>
<dbReference type="SMART" id="SM01326">
    <property type="entry name" value="PTEN_C2"/>
    <property type="match status" value="1"/>
</dbReference>
<feature type="region of interest" description="Disordered" evidence="11">
    <location>
        <begin position="1042"/>
        <end position="1133"/>
    </location>
</feature>
<evidence type="ECO:0000256" key="6">
    <source>
        <dbReference type="ARBA" id="ARBA00022833"/>
    </source>
</evidence>